<dbReference type="STRING" id="1265861.BCAMP_03145"/>
<gene>
    <name evidence="2" type="ORF">BCAMP_03145</name>
</gene>
<evidence type="ECO:0000313" key="2">
    <source>
        <dbReference type="EMBL" id="EUJ41641.1"/>
    </source>
</evidence>
<keyword evidence="1" id="KW-1133">Transmembrane helix</keyword>
<organism evidence="2 3">
    <name type="scientific">Brochothrix campestris FSL F6-1037</name>
    <dbReference type="NCBI Taxonomy" id="1265861"/>
    <lineage>
        <taxon>Bacteria</taxon>
        <taxon>Bacillati</taxon>
        <taxon>Bacillota</taxon>
        <taxon>Bacilli</taxon>
        <taxon>Bacillales</taxon>
        <taxon>Listeriaceae</taxon>
        <taxon>Brochothrix</taxon>
    </lineage>
</organism>
<accession>W7D0X3</accession>
<keyword evidence="1" id="KW-0812">Transmembrane</keyword>
<keyword evidence="1" id="KW-0472">Membrane</keyword>
<feature type="transmembrane region" description="Helical" evidence="1">
    <location>
        <begin position="7"/>
        <end position="28"/>
    </location>
</feature>
<dbReference type="InterPro" id="IPR018770">
    <property type="entry name" value="ChloroindolylP_hydrolase"/>
</dbReference>
<comment type="caution">
    <text evidence="2">The sequence shown here is derived from an EMBL/GenBank/DDBJ whole genome shotgun (WGS) entry which is preliminary data.</text>
</comment>
<dbReference type="Proteomes" id="UP000019243">
    <property type="component" value="Unassembled WGS sequence"/>
</dbReference>
<reference evidence="2 3" key="1">
    <citation type="submission" date="2012-12" db="EMBL/GenBank/DDBJ databases">
        <title>Novel taxa of Listeriaceae from agricultural environments in the United States.</title>
        <authorList>
            <person name="den Bakker H.C."/>
            <person name="Allred A."/>
            <person name="Warchocki S."/>
            <person name="Wright E.M."/>
            <person name="Burrell A."/>
            <person name="Nightingale K.K."/>
            <person name="Kephart D."/>
            <person name="Wiedmann M."/>
        </authorList>
    </citation>
    <scope>NUCLEOTIDE SEQUENCE [LARGE SCALE GENOMIC DNA]</scope>
    <source>
        <strain evidence="2 3">FSL F6-1037</strain>
    </source>
</reference>
<dbReference type="RefSeq" id="WP_051456834.1">
    <property type="nucleotide sequence ID" value="NZ_AODH01000010.1"/>
</dbReference>
<dbReference type="OrthoDB" id="2081028at2"/>
<evidence type="ECO:0000313" key="3">
    <source>
        <dbReference type="Proteomes" id="UP000019243"/>
    </source>
</evidence>
<sequence>MKLISNIFRFTITSWYAITLFIVLLFLTEFDDDTFIPIVILTLLVGSLGYYFSHKQTPAPPSAKEHGLSRKDMRYISGNLVEARKKIIKLQKAAYRNKTIPCLKGKDNTIKIIKQLYGLVNQTPARFFSTEAFFFSHLDSLVELVSRYDFLQAQPTKDTKMLATLNETEQMITEMDGIIRNDLVMLLQQDVSSLDFEVAVAQQTVNRAQNKTKQPTESK</sequence>
<protein>
    <recommendedName>
        <fullName evidence="4">5-bromo-4-chloroindolyl phosphate hydrolysis protein</fullName>
    </recommendedName>
</protein>
<feature type="transmembrane region" description="Helical" evidence="1">
    <location>
        <begin position="34"/>
        <end position="52"/>
    </location>
</feature>
<evidence type="ECO:0000256" key="1">
    <source>
        <dbReference type="SAM" id="Phobius"/>
    </source>
</evidence>
<dbReference type="AlphaFoldDB" id="W7D0X3"/>
<keyword evidence="3" id="KW-1185">Reference proteome</keyword>
<dbReference type="Pfam" id="PF10112">
    <property type="entry name" value="Halogen_Hydrol"/>
    <property type="match status" value="1"/>
</dbReference>
<dbReference type="EMBL" id="AODH01000010">
    <property type="protein sequence ID" value="EUJ41641.1"/>
    <property type="molecule type" value="Genomic_DNA"/>
</dbReference>
<evidence type="ECO:0008006" key="4">
    <source>
        <dbReference type="Google" id="ProtNLM"/>
    </source>
</evidence>
<name>W7D0X3_9LIST</name>
<proteinExistence type="predicted"/>